<name>A0A9P1C1H4_9DINO</name>
<evidence type="ECO:0000313" key="3">
    <source>
        <dbReference type="Proteomes" id="UP001152797"/>
    </source>
</evidence>
<keyword evidence="3" id="KW-1185">Reference proteome</keyword>
<dbReference type="AlphaFoldDB" id="A0A9P1C1H4"/>
<accession>A0A9P1C1H4</accession>
<dbReference type="Gene3D" id="2.30.30.190">
    <property type="entry name" value="CAP Gly-rich-like domain"/>
    <property type="match status" value="1"/>
</dbReference>
<dbReference type="Proteomes" id="UP001152797">
    <property type="component" value="Unassembled WGS sequence"/>
</dbReference>
<gene>
    <name evidence="1" type="ORF">C1SCF055_LOCUS10932</name>
</gene>
<evidence type="ECO:0000313" key="2">
    <source>
        <dbReference type="EMBL" id="CAL4770623.1"/>
    </source>
</evidence>
<dbReference type="EMBL" id="CAMXCT010000790">
    <property type="protein sequence ID" value="CAI3983311.1"/>
    <property type="molecule type" value="Genomic_DNA"/>
</dbReference>
<dbReference type="SUPFAM" id="SSF74924">
    <property type="entry name" value="Cap-Gly domain"/>
    <property type="match status" value="1"/>
</dbReference>
<comment type="caution">
    <text evidence="1">The sequence shown here is derived from an EMBL/GenBank/DDBJ whole genome shotgun (WGS) entry which is preliminary data.</text>
</comment>
<evidence type="ECO:0000313" key="1">
    <source>
        <dbReference type="EMBL" id="CAI3983311.1"/>
    </source>
</evidence>
<evidence type="ECO:0008006" key="4">
    <source>
        <dbReference type="Google" id="ProtNLM"/>
    </source>
</evidence>
<organism evidence="1">
    <name type="scientific">Cladocopium goreaui</name>
    <dbReference type="NCBI Taxonomy" id="2562237"/>
    <lineage>
        <taxon>Eukaryota</taxon>
        <taxon>Sar</taxon>
        <taxon>Alveolata</taxon>
        <taxon>Dinophyceae</taxon>
        <taxon>Suessiales</taxon>
        <taxon>Symbiodiniaceae</taxon>
        <taxon>Cladocopium</taxon>
    </lineage>
</organism>
<dbReference type="OrthoDB" id="2130750at2759"/>
<protein>
    <recommendedName>
        <fullName evidence="4">CAP-Gly domain-containing protein</fullName>
    </recommendedName>
</protein>
<proteinExistence type="predicted"/>
<sequence>MDLPSTVRVSAATRELIERRELLQENQPVDVTRPELLQSHPLGSRCEVAPGGRRGVVRFVGRPGGLQICVAVELDEMQGDDVQLGGRWLDGVTYFEPSRADAPVVWKAPKEVVCGDFPELDPFADLSG</sequence>
<dbReference type="EMBL" id="CAMXCT020000790">
    <property type="protein sequence ID" value="CAL1136686.1"/>
    <property type="molecule type" value="Genomic_DNA"/>
</dbReference>
<reference evidence="2 3" key="2">
    <citation type="submission" date="2024-05" db="EMBL/GenBank/DDBJ databases">
        <authorList>
            <person name="Chen Y."/>
            <person name="Shah S."/>
            <person name="Dougan E. K."/>
            <person name="Thang M."/>
            <person name="Chan C."/>
        </authorList>
    </citation>
    <scope>NUCLEOTIDE SEQUENCE [LARGE SCALE GENOMIC DNA]</scope>
</reference>
<dbReference type="InterPro" id="IPR036859">
    <property type="entry name" value="CAP-Gly_dom_sf"/>
</dbReference>
<dbReference type="EMBL" id="CAMXCT030000790">
    <property type="protein sequence ID" value="CAL4770623.1"/>
    <property type="molecule type" value="Genomic_DNA"/>
</dbReference>
<reference evidence="1" key="1">
    <citation type="submission" date="2022-10" db="EMBL/GenBank/DDBJ databases">
        <authorList>
            <person name="Chen Y."/>
            <person name="Dougan E. K."/>
            <person name="Chan C."/>
            <person name="Rhodes N."/>
            <person name="Thang M."/>
        </authorList>
    </citation>
    <scope>NUCLEOTIDE SEQUENCE</scope>
</reference>